<proteinExistence type="predicted"/>
<organism evidence="2 3">
    <name type="scientific">Emericellopsis atlantica</name>
    <dbReference type="NCBI Taxonomy" id="2614577"/>
    <lineage>
        <taxon>Eukaryota</taxon>
        <taxon>Fungi</taxon>
        <taxon>Dikarya</taxon>
        <taxon>Ascomycota</taxon>
        <taxon>Pezizomycotina</taxon>
        <taxon>Sordariomycetes</taxon>
        <taxon>Hypocreomycetidae</taxon>
        <taxon>Hypocreales</taxon>
        <taxon>Bionectriaceae</taxon>
        <taxon>Emericellopsis</taxon>
    </lineage>
</organism>
<accession>A0A9P8CSY4</accession>
<dbReference type="AlphaFoldDB" id="A0A9P8CSY4"/>
<reference evidence="2" key="1">
    <citation type="journal article" date="2021" name="IMA Fungus">
        <title>Genomic characterization of three marine fungi, including Emericellopsis atlantica sp. nov. with signatures of a generalist lifestyle and marine biomass degradation.</title>
        <authorList>
            <person name="Hagestad O.C."/>
            <person name="Hou L."/>
            <person name="Andersen J.H."/>
            <person name="Hansen E.H."/>
            <person name="Altermark B."/>
            <person name="Li C."/>
            <person name="Kuhnert E."/>
            <person name="Cox R.J."/>
            <person name="Crous P.W."/>
            <person name="Spatafora J.W."/>
            <person name="Lail K."/>
            <person name="Amirebrahimi M."/>
            <person name="Lipzen A."/>
            <person name="Pangilinan J."/>
            <person name="Andreopoulos W."/>
            <person name="Hayes R.D."/>
            <person name="Ng V."/>
            <person name="Grigoriev I.V."/>
            <person name="Jackson S.A."/>
            <person name="Sutton T.D.S."/>
            <person name="Dobson A.D.W."/>
            <person name="Rama T."/>
        </authorList>
    </citation>
    <scope>NUCLEOTIDE SEQUENCE</scope>
    <source>
        <strain evidence="2">TS7</strain>
    </source>
</reference>
<dbReference type="OrthoDB" id="3836772at2759"/>
<gene>
    <name evidence="2" type="ORF">F5Z01DRAFT_634573</name>
</gene>
<evidence type="ECO:0000256" key="1">
    <source>
        <dbReference type="SAM" id="SignalP"/>
    </source>
</evidence>
<dbReference type="EMBL" id="MU251248">
    <property type="protein sequence ID" value="KAG9256246.1"/>
    <property type="molecule type" value="Genomic_DNA"/>
</dbReference>
<name>A0A9P8CSY4_9HYPO</name>
<feature type="signal peptide" evidence="1">
    <location>
        <begin position="1"/>
        <end position="20"/>
    </location>
</feature>
<feature type="chain" id="PRO_5040323223" evidence="1">
    <location>
        <begin position="21"/>
        <end position="286"/>
    </location>
</feature>
<protein>
    <submittedName>
        <fullName evidence="2">Uncharacterized protein</fullName>
    </submittedName>
</protein>
<comment type="caution">
    <text evidence="2">The sequence shown here is derived from an EMBL/GenBank/DDBJ whole genome shotgun (WGS) entry which is preliminary data.</text>
</comment>
<keyword evidence="1" id="KW-0732">Signal</keyword>
<dbReference type="RefSeq" id="XP_046120170.1">
    <property type="nucleotide sequence ID" value="XM_046262073.1"/>
</dbReference>
<keyword evidence="3" id="KW-1185">Reference proteome</keyword>
<evidence type="ECO:0000313" key="2">
    <source>
        <dbReference type="EMBL" id="KAG9256246.1"/>
    </source>
</evidence>
<evidence type="ECO:0000313" key="3">
    <source>
        <dbReference type="Proteomes" id="UP000887229"/>
    </source>
</evidence>
<dbReference type="Proteomes" id="UP000887229">
    <property type="component" value="Unassembled WGS sequence"/>
</dbReference>
<dbReference type="GeneID" id="70292976"/>
<sequence>MKYSTILSTLAAAGAVSAQANPSSTPTACPAAGETNAAGDYGCNPNREYPGEACALIGDCYILRGLGLLSTTTSSANPTSTPAACPAAGETNAAGDYGCNPNREYPGEACALIGDCYILRGLGLLSTTTSSANPTSTPAACPAAGETNAAGDYGCNPNREYPGKACALIGDCYILRGLGLLSSSTNSVKPTPGPYSSINTGKPPQPTTFVPATRNVTSVINGVTTVVPVVHSSVVHSAYVTTGADGAVTTVPAQTVPAYTDGPTAGGARLSVAGGLAALAFAAAML</sequence>